<keyword evidence="2" id="KW-0812">Transmembrane</keyword>
<evidence type="ECO:0000256" key="2">
    <source>
        <dbReference type="SAM" id="Phobius"/>
    </source>
</evidence>
<dbReference type="Proteomes" id="UP000562124">
    <property type="component" value="Unassembled WGS sequence"/>
</dbReference>
<dbReference type="EMBL" id="JABCJJ010000004">
    <property type="protein sequence ID" value="NMR19476.1"/>
    <property type="molecule type" value="Genomic_DNA"/>
</dbReference>
<feature type="region of interest" description="Disordered" evidence="1">
    <location>
        <begin position="193"/>
        <end position="212"/>
    </location>
</feature>
<evidence type="ECO:0000313" key="3">
    <source>
        <dbReference type="EMBL" id="NMR19476.1"/>
    </source>
</evidence>
<accession>A0A7Y0LX32</accession>
<name>A0A7Y0LX32_CELFI</name>
<keyword evidence="4" id="KW-1185">Reference proteome</keyword>
<comment type="caution">
    <text evidence="3">The sequence shown here is derived from an EMBL/GenBank/DDBJ whole genome shotgun (WGS) entry which is preliminary data.</text>
</comment>
<gene>
    <name evidence="3" type="ORF">HIR71_04435</name>
</gene>
<organism evidence="3 4">
    <name type="scientific">Cellulomonas fimi</name>
    <dbReference type="NCBI Taxonomy" id="1708"/>
    <lineage>
        <taxon>Bacteria</taxon>
        <taxon>Bacillati</taxon>
        <taxon>Actinomycetota</taxon>
        <taxon>Actinomycetes</taxon>
        <taxon>Micrococcales</taxon>
        <taxon>Cellulomonadaceae</taxon>
        <taxon>Cellulomonas</taxon>
    </lineage>
</organism>
<reference evidence="3 4" key="1">
    <citation type="submission" date="2020-04" db="EMBL/GenBank/DDBJ databases">
        <title>Sequencing and Assembly of C. fimi.</title>
        <authorList>
            <person name="Ramsey A.R."/>
        </authorList>
    </citation>
    <scope>NUCLEOTIDE SEQUENCE [LARGE SCALE GENOMIC DNA]</scope>
    <source>
        <strain evidence="3 4">SB</strain>
    </source>
</reference>
<feature type="transmembrane region" description="Helical" evidence="2">
    <location>
        <begin position="31"/>
        <end position="53"/>
    </location>
</feature>
<proteinExistence type="predicted"/>
<dbReference type="AlphaFoldDB" id="A0A7Y0LX32"/>
<dbReference type="RefSeq" id="WP_169323800.1">
    <property type="nucleotide sequence ID" value="NZ_JABCJJ010000004.1"/>
</dbReference>
<evidence type="ECO:0000256" key="1">
    <source>
        <dbReference type="SAM" id="MobiDB-lite"/>
    </source>
</evidence>
<keyword evidence="2" id="KW-1133">Transmembrane helix</keyword>
<evidence type="ECO:0000313" key="4">
    <source>
        <dbReference type="Proteomes" id="UP000562124"/>
    </source>
</evidence>
<dbReference type="InterPro" id="IPR021454">
    <property type="entry name" value="DUF3105"/>
</dbReference>
<sequence length="212" mass="22080">MTSREQRAADRAANLAKVRAAQARTQRRQKAVIIGGALAAGLGLGVAAALAVARDIESQAASEALTEGSIDGVVQFEGLSQEHVPGPVEYEQSPPAGGQHAGVWVNCGVYTAPIPNEQAVHSLEHGAVWLTYSPELAPEGRETLTSAAEKASYALLSPVADLPVPVVASAWGVQLTLDDPSDPRLEQFLQKYLQGEQTPEPGAPCTGGVDPT</sequence>
<keyword evidence="2" id="KW-0472">Membrane</keyword>
<dbReference type="Pfam" id="PF11303">
    <property type="entry name" value="DUF3105"/>
    <property type="match status" value="1"/>
</dbReference>
<protein>
    <submittedName>
        <fullName evidence="3">DUF3105 domain-containing protein</fullName>
    </submittedName>
</protein>